<keyword evidence="4" id="KW-1185">Reference proteome</keyword>
<dbReference type="RefSeq" id="XP_017781426.1">
    <property type="nucleotide sequence ID" value="XM_017925937.1"/>
</dbReference>
<dbReference type="GeneID" id="108566169"/>
<feature type="binding site" evidence="1">
    <location>
        <position position="59"/>
    </location>
    <ligand>
        <name>Zn(2+)</name>
        <dbReference type="ChEBI" id="CHEBI:29105"/>
    </ligand>
</feature>
<evidence type="ECO:0000313" key="4">
    <source>
        <dbReference type="Proteomes" id="UP000695000"/>
    </source>
</evidence>
<evidence type="ECO:0000259" key="3">
    <source>
        <dbReference type="PROSITE" id="PS51915"/>
    </source>
</evidence>
<dbReference type="Pfam" id="PF07776">
    <property type="entry name" value="zf-AD"/>
    <property type="match status" value="1"/>
</dbReference>
<keyword evidence="1" id="KW-0479">Metal-binding</keyword>
<reference evidence="5" key="1">
    <citation type="submission" date="2025-08" db="UniProtKB">
        <authorList>
            <consortium name="RefSeq"/>
        </authorList>
    </citation>
    <scope>IDENTIFICATION</scope>
    <source>
        <tissue evidence="5">Whole Larva</tissue>
    </source>
</reference>
<feature type="binding site" evidence="1">
    <location>
        <position position="17"/>
    </location>
    <ligand>
        <name>Zn(2+)</name>
        <dbReference type="ChEBI" id="CHEBI:29105"/>
    </ligand>
</feature>
<sequence>MGSYRKCIMTGFICRLCSEHKSIVIHLYSHRAKCLGLIEKLSLLPISIKVTDKLPKTICESCIRNVCRQYEMVQQMTRNIEIVVKHRKYHVNGECPDDCPLKGAKALANSVGRSDPGPSNRPPGDPDSRQEPSENKAVNP</sequence>
<keyword evidence="1" id="KW-0863">Zinc-finger</keyword>
<evidence type="ECO:0000313" key="5">
    <source>
        <dbReference type="RefSeq" id="XP_017781426.1"/>
    </source>
</evidence>
<feature type="region of interest" description="Disordered" evidence="2">
    <location>
        <begin position="108"/>
        <end position="140"/>
    </location>
</feature>
<dbReference type="Gene3D" id="3.40.1800.20">
    <property type="match status" value="1"/>
</dbReference>
<organism evidence="4 5">
    <name type="scientific">Nicrophorus vespilloides</name>
    <name type="common">Boreal carrion beetle</name>
    <dbReference type="NCBI Taxonomy" id="110193"/>
    <lineage>
        <taxon>Eukaryota</taxon>
        <taxon>Metazoa</taxon>
        <taxon>Ecdysozoa</taxon>
        <taxon>Arthropoda</taxon>
        <taxon>Hexapoda</taxon>
        <taxon>Insecta</taxon>
        <taxon>Pterygota</taxon>
        <taxon>Neoptera</taxon>
        <taxon>Endopterygota</taxon>
        <taxon>Coleoptera</taxon>
        <taxon>Polyphaga</taxon>
        <taxon>Staphyliniformia</taxon>
        <taxon>Silphidae</taxon>
        <taxon>Nicrophorinae</taxon>
        <taxon>Nicrophorus</taxon>
    </lineage>
</organism>
<keyword evidence="1" id="KW-0862">Zinc</keyword>
<name>A0ABM1N3M6_NICVS</name>
<evidence type="ECO:0000256" key="2">
    <source>
        <dbReference type="SAM" id="MobiDB-lite"/>
    </source>
</evidence>
<evidence type="ECO:0000256" key="1">
    <source>
        <dbReference type="PROSITE-ProRule" id="PRU01263"/>
    </source>
</evidence>
<accession>A0ABM1N3M6</accession>
<dbReference type="SUPFAM" id="SSF57716">
    <property type="entry name" value="Glucocorticoid receptor-like (DNA-binding domain)"/>
    <property type="match status" value="1"/>
</dbReference>
<feature type="binding site" evidence="1">
    <location>
        <position position="14"/>
    </location>
    <ligand>
        <name>Zn(2+)</name>
        <dbReference type="ChEBI" id="CHEBI:29105"/>
    </ligand>
</feature>
<feature type="binding site" evidence="1">
    <location>
        <position position="62"/>
    </location>
    <ligand>
        <name>Zn(2+)</name>
        <dbReference type="ChEBI" id="CHEBI:29105"/>
    </ligand>
</feature>
<proteinExistence type="predicted"/>
<feature type="domain" description="ZAD" evidence="3">
    <location>
        <begin position="12"/>
        <end position="86"/>
    </location>
</feature>
<dbReference type="PROSITE" id="PS51915">
    <property type="entry name" value="ZAD"/>
    <property type="match status" value="1"/>
</dbReference>
<protein>
    <submittedName>
        <fullName evidence="5">Uncharacterized protein LOC108566169</fullName>
    </submittedName>
</protein>
<dbReference type="InterPro" id="IPR012934">
    <property type="entry name" value="Znf_AD"/>
</dbReference>
<dbReference type="Proteomes" id="UP000695000">
    <property type="component" value="Unplaced"/>
</dbReference>
<feature type="compositionally biased region" description="Basic and acidic residues" evidence="2">
    <location>
        <begin position="124"/>
        <end position="134"/>
    </location>
</feature>
<gene>
    <name evidence="5" type="primary">LOC108566169</name>
</gene>